<evidence type="ECO:0008006" key="8">
    <source>
        <dbReference type="Google" id="ProtNLM"/>
    </source>
</evidence>
<dbReference type="EMBL" id="BMOV01000003">
    <property type="protein sequence ID" value="GGO09023.1"/>
    <property type="molecule type" value="Genomic_DNA"/>
</dbReference>
<feature type="transmembrane region" description="Helical" evidence="5">
    <location>
        <begin position="230"/>
        <end position="251"/>
    </location>
</feature>
<evidence type="ECO:0000313" key="7">
    <source>
        <dbReference type="Proteomes" id="UP000602381"/>
    </source>
</evidence>
<dbReference type="RefSeq" id="WP_150005851.1">
    <property type="nucleotide sequence ID" value="NZ_BMOV01000003.1"/>
</dbReference>
<sequence>MNIFTAYLLPSIVALIMFSMGLALSVRDFAQVVQKPRAFAVGLMSQLLLLPALGFAVASLWPMPPVLAAGLMIIAACPGGAMSNLLTHLARGDTALSISLTAVISGLSVVTLPLVVGFSLPYFMGTKAPQLSLLGTIFGLSFMTLVPVSLGMAVRALVPGFALKVEPFARRTATVVFVMFIFAAIIMEWPTVRAELPAIAAPVLLLNLAAMTLAYGLAKMVRLVPDRVIALTLECGIQNGSLAMFVAATLLGNDTMMLPGAAYGLFMFPTAFLFVVFVLRGERRLALIKAEL</sequence>
<feature type="transmembrane region" description="Helical" evidence="5">
    <location>
        <begin position="6"/>
        <end position="26"/>
    </location>
</feature>
<dbReference type="PANTHER" id="PTHR10361:SF24">
    <property type="entry name" value="P3 PROTEIN"/>
    <property type="match status" value="1"/>
</dbReference>
<dbReference type="InterPro" id="IPR004710">
    <property type="entry name" value="Bilac:Na_transpt"/>
</dbReference>
<dbReference type="Pfam" id="PF01758">
    <property type="entry name" value="SBF"/>
    <property type="match status" value="1"/>
</dbReference>
<feature type="transmembrane region" description="Helical" evidence="5">
    <location>
        <begin position="199"/>
        <end position="218"/>
    </location>
</feature>
<keyword evidence="2 5" id="KW-0812">Transmembrane</keyword>
<comment type="caution">
    <text evidence="6">The sequence shown here is derived from an EMBL/GenBank/DDBJ whole genome shotgun (WGS) entry which is preliminary data.</text>
</comment>
<protein>
    <recommendedName>
        <fullName evidence="8">Bile acid:sodium symporter family protein</fullName>
    </recommendedName>
</protein>
<feature type="transmembrane region" description="Helical" evidence="5">
    <location>
        <begin position="257"/>
        <end position="279"/>
    </location>
</feature>
<gene>
    <name evidence="6" type="ORF">GCM10007972_10090</name>
</gene>
<evidence type="ECO:0000256" key="4">
    <source>
        <dbReference type="ARBA" id="ARBA00023136"/>
    </source>
</evidence>
<dbReference type="Gene3D" id="1.20.1530.20">
    <property type="match status" value="1"/>
</dbReference>
<feature type="transmembrane region" description="Helical" evidence="5">
    <location>
        <begin position="67"/>
        <end position="86"/>
    </location>
</feature>
<organism evidence="6 7">
    <name type="scientific">Iodidimonas muriae</name>
    <dbReference type="NCBI Taxonomy" id="261467"/>
    <lineage>
        <taxon>Bacteria</taxon>
        <taxon>Pseudomonadati</taxon>
        <taxon>Pseudomonadota</taxon>
        <taxon>Alphaproteobacteria</taxon>
        <taxon>Iodidimonadales</taxon>
        <taxon>Iodidimonadaceae</taxon>
        <taxon>Iodidimonas</taxon>
    </lineage>
</organism>
<keyword evidence="4 5" id="KW-0472">Membrane</keyword>
<feature type="transmembrane region" description="Helical" evidence="5">
    <location>
        <begin position="98"/>
        <end position="120"/>
    </location>
</feature>
<feature type="transmembrane region" description="Helical" evidence="5">
    <location>
        <begin position="168"/>
        <end position="187"/>
    </location>
</feature>
<dbReference type="PANTHER" id="PTHR10361">
    <property type="entry name" value="SODIUM-BILE ACID COTRANSPORTER"/>
    <property type="match status" value="1"/>
</dbReference>
<evidence type="ECO:0000313" key="6">
    <source>
        <dbReference type="EMBL" id="GGO09023.1"/>
    </source>
</evidence>
<feature type="transmembrane region" description="Helical" evidence="5">
    <location>
        <begin position="38"/>
        <end position="61"/>
    </location>
</feature>
<proteinExistence type="predicted"/>
<dbReference type="InterPro" id="IPR038770">
    <property type="entry name" value="Na+/solute_symporter_sf"/>
</dbReference>
<accession>A0ABQ2LB85</accession>
<dbReference type="Proteomes" id="UP000602381">
    <property type="component" value="Unassembled WGS sequence"/>
</dbReference>
<evidence type="ECO:0000256" key="2">
    <source>
        <dbReference type="ARBA" id="ARBA00022692"/>
    </source>
</evidence>
<feature type="transmembrane region" description="Helical" evidence="5">
    <location>
        <begin position="132"/>
        <end position="156"/>
    </location>
</feature>
<keyword evidence="3 5" id="KW-1133">Transmembrane helix</keyword>
<reference evidence="7" key="1">
    <citation type="journal article" date="2019" name="Int. J. Syst. Evol. Microbiol.">
        <title>The Global Catalogue of Microorganisms (GCM) 10K type strain sequencing project: providing services to taxonomists for standard genome sequencing and annotation.</title>
        <authorList>
            <consortium name="The Broad Institute Genomics Platform"/>
            <consortium name="The Broad Institute Genome Sequencing Center for Infectious Disease"/>
            <person name="Wu L."/>
            <person name="Ma J."/>
        </authorList>
    </citation>
    <scope>NUCLEOTIDE SEQUENCE [LARGE SCALE GENOMIC DNA]</scope>
    <source>
        <strain evidence="7">JCM 17843</strain>
    </source>
</reference>
<keyword evidence="7" id="KW-1185">Reference proteome</keyword>
<dbReference type="InterPro" id="IPR002657">
    <property type="entry name" value="BilAc:Na_symport/Acr3"/>
</dbReference>
<evidence type="ECO:0000256" key="5">
    <source>
        <dbReference type="SAM" id="Phobius"/>
    </source>
</evidence>
<evidence type="ECO:0000256" key="1">
    <source>
        <dbReference type="ARBA" id="ARBA00004141"/>
    </source>
</evidence>
<comment type="subcellular location">
    <subcellularLocation>
        <location evidence="1">Membrane</location>
        <topology evidence="1">Multi-pass membrane protein</topology>
    </subcellularLocation>
</comment>
<evidence type="ECO:0000256" key="3">
    <source>
        <dbReference type="ARBA" id="ARBA00022989"/>
    </source>
</evidence>
<name>A0ABQ2LB85_9PROT</name>